<dbReference type="InterPro" id="IPR036390">
    <property type="entry name" value="WH_DNA-bd_sf"/>
</dbReference>
<organism evidence="6 7">
    <name type="scientific">Saccharopolyspora montiporae</name>
    <dbReference type="NCBI Taxonomy" id="2781240"/>
    <lineage>
        <taxon>Bacteria</taxon>
        <taxon>Bacillati</taxon>
        <taxon>Actinomycetota</taxon>
        <taxon>Actinomycetes</taxon>
        <taxon>Pseudonocardiales</taxon>
        <taxon>Pseudonocardiaceae</taxon>
        <taxon>Saccharopolyspora</taxon>
    </lineage>
</organism>
<evidence type="ECO:0000259" key="5">
    <source>
        <dbReference type="PROSITE" id="PS50931"/>
    </source>
</evidence>
<protein>
    <submittedName>
        <fullName evidence="6">LysR family transcriptional regulator</fullName>
    </submittedName>
</protein>
<keyword evidence="3" id="KW-0238">DNA-binding</keyword>
<dbReference type="PANTHER" id="PTHR30346:SF0">
    <property type="entry name" value="HCA OPERON TRANSCRIPTIONAL ACTIVATOR HCAR"/>
    <property type="match status" value="1"/>
</dbReference>
<keyword evidence="2" id="KW-0805">Transcription regulation</keyword>
<dbReference type="EMBL" id="JADEYC010000027">
    <property type="protein sequence ID" value="MBE9375879.1"/>
    <property type="molecule type" value="Genomic_DNA"/>
</dbReference>
<dbReference type="InterPro" id="IPR000847">
    <property type="entry name" value="LysR_HTH_N"/>
</dbReference>
<accession>A0A929G117</accession>
<evidence type="ECO:0000256" key="2">
    <source>
        <dbReference type="ARBA" id="ARBA00023015"/>
    </source>
</evidence>
<evidence type="ECO:0000256" key="3">
    <source>
        <dbReference type="ARBA" id="ARBA00023125"/>
    </source>
</evidence>
<dbReference type="Pfam" id="PF00126">
    <property type="entry name" value="HTH_1"/>
    <property type="match status" value="1"/>
</dbReference>
<dbReference type="PROSITE" id="PS50931">
    <property type="entry name" value="HTH_LYSR"/>
    <property type="match status" value="1"/>
</dbReference>
<dbReference type="InterPro" id="IPR036388">
    <property type="entry name" value="WH-like_DNA-bd_sf"/>
</dbReference>
<dbReference type="RefSeq" id="WP_193929324.1">
    <property type="nucleotide sequence ID" value="NZ_JADEYC010000027.1"/>
</dbReference>
<comment type="caution">
    <text evidence="6">The sequence shown here is derived from an EMBL/GenBank/DDBJ whole genome shotgun (WGS) entry which is preliminary data.</text>
</comment>
<dbReference type="Gene3D" id="1.10.10.10">
    <property type="entry name" value="Winged helix-like DNA-binding domain superfamily/Winged helix DNA-binding domain"/>
    <property type="match status" value="1"/>
</dbReference>
<dbReference type="SUPFAM" id="SSF46785">
    <property type="entry name" value="Winged helix' DNA-binding domain"/>
    <property type="match status" value="1"/>
</dbReference>
<dbReference type="GO" id="GO:0003677">
    <property type="term" value="F:DNA binding"/>
    <property type="evidence" value="ECO:0007669"/>
    <property type="project" value="UniProtKB-KW"/>
</dbReference>
<dbReference type="GO" id="GO:0032993">
    <property type="term" value="C:protein-DNA complex"/>
    <property type="evidence" value="ECO:0007669"/>
    <property type="project" value="TreeGrafter"/>
</dbReference>
<sequence>MELRHLQAFVAVAEELNFRRAAVRLHMSQPPLSQQIKRLEGEVGVALLRRTTRRVALTAAGEAFLDEARRTLSSAEAAPRAARQAAAGEIGTLRLGFSGQTSYQVMLLIVRKFRERYPRVRFDIVSPLLGGELVDQINQQEVDVGLLRLPVPSAGLQLRELQRHPLAAAVSADHPLAERDLIGLDDLRPETFISYTANRGSVVNQVVREACADLGFVPDFGQEAPDTHTILSLVGAGAGIGMVPLTAGHLKLPGVVLVPVTDAPLLPLALAWREDDPNPALAGLVGLLDEIAAELDAV</sequence>
<evidence type="ECO:0000313" key="6">
    <source>
        <dbReference type="EMBL" id="MBE9375879.1"/>
    </source>
</evidence>
<evidence type="ECO:0000313" key="7">
    <source>
        <dbReference type="Proteomes" id="UP000598360"/>
    </source>
</evidence>
<name>A0A929G117_9PSEU</name>
<dbReference type="InterPro" id="IPR005119">
    <property type="entry name" value="LysR_subst-bd"/>
</dbReference>
<dbReference type="Proteomes" id="UP000598360">
    <property type="component" value="Unassembled WGS sequence"/>
</dbReference>
<proteinExistence type="inferred from homology"/>
<dbReference type="Pfam" id="PF03466">
    <property type="entry name" value="LysR_substrate"/>
    <property type="match status" value="1"/>
</dbReference>
<keyword evidence="7" id="KW-1185">Reference proteome</keyword>
<gene>
    <name evidence="6" type="ORF">IQ251_15620</name>
</gene>
<dbReference type="SUPFAM" id="SSF53850">
    <property type="entry name" value="Periplasmic binding protein-like II"/>
    <property type="match status" value="1"/>
</dbReference>
<dbReference type="Gene3D" id="3.40.190.10">
    <property type="entry name" value="Periplasmic binding protein-like II"/>
    <property type="match status" value="2"/>
</dbReference>
<dbReference type="PANTHER" id="PTHR30346">
    <property type="entry name" value="TRANSCRIPTIONAL DUAL REGULATOR HCAR-RELATED"/>
    <property type="match status" value="1"/>
</dbReference>
<dbReference type="FunFam" id="1.10.10.10:FF:000001">
    <property type="entry name" value="LysR family transcriptional regulator"/>
    <property type="match status" value="1"/>
</dbReference>
<evidence type="ECO:0000256" key="4">
    <source>
        <dbReference type="ARBA" id="ARBA00023163"/>
    </source>
</evidence>
<dbReference type="PRINTS" id="PR00039">
    <property type="entry name" value="HTHLYSR"/>
</dbReference>
<dbReference type="GO" id="GO:0003700">
    <property type="term" value="F:DNA-binding transcription factor activity"/>
    <property type="evidence" value="ECO:0007669"/>
    <property type="project" value="InterPro"/>
</dbReference>
<dbReference type="CDD" id="cd08414">
    <property type="entry name" value="PBP2_LTTR_aromatics_like"/>
    <property type="match status" value="1"/>
</dbReference>
<comment type="similarity">
    <text evidence="1">Belongs to the LysR transcriptional regulatory family.</text>
</comment>
<feature type="domain" description="HTH lysR-type" evidence="5">
    <location>
        <begin position="1"/>
        <end position="58"/>
    </location>
</feature>
<dbReference type="AlphaFoldDB" id="A0A929G117"/>
<keyword evidence="4" id="KW-0804">Transcription</keyword>
<evidence type="ECO:0000256" key="1">
    <source>
        <dbReference type="ARBA" id="ARBA00009437"/>
    </source>
</evidence>
<reference evidence="6" key="1">
    <citation type="submission" date="2020-10" db="EMBL/GenBank/DDBJ databases">
        <title>Diversity and distribution of actinomycetes associated with coral in the coast of Hainan.</title>
        <authorList>
            <person name="Li F."/>
        </authorList>
    </citation>
    <scope>NUCLEOTIDE SEQUENCE</scope>
    <source>
        <strain evidence="6">HNM0983</strain>
    </source>
</reference>